<dbReference type="Pfam" id="PF00535">
    <property type="entry name" value="Glycos_transf_2"/>
    <property type="match status" value="1"/>
</dbReference>
<gene>
    <name evidence="2" type="ORF">KME15_09210</name>
</gene>
<sequence length="332" mass="38534">MPKVSVIIPNYNHAPYLEQRIHSVLEQTYQDFEILFLDDASTDNSREVFAQFAGHPKVQAIFNEQNTRSPFKQWNKGIRNATGDYVWIAESDDFADPKLLETLVPILDANLNVGLAYCQSWKVDSQGEIITSFHYWTDDLDEQRWRNNYLNHGLDECKNYLAIKNIIPNASAVLFRRSLFEQAGYAEESMFLCGDWITWIKLLLLTDVAFAAEPLNYFRYHSSSVRSKSQQGGLEIYEKMQVFLFLKGEIELSEEISSLVKSKLIEELFFRIRRGEITSKGILKIYNLSKRIETFIELRLLIQLVAYLSSGVRRKTDSLIHQTQTFINGLKF</sequence>
<organism evidence="2 3">
    <name type="scientific">Drouetiella hepatica Uher 2000/2452</name>
    <dbReference type="NCBI Taxonomy" id="904376"/>
    <lineage>
        <taxon>Bacteria</taxon>
        <taxon>Bacillati</taxon>
        <taxon>Cyanobacteriota</taxon>
        <taxon>Cyanophyceae</taxon>
        <taxon>Oculatellales</taxon>
        <taxon>Oculatellaceae</taxon>
        <taxon>Drouetiella</taxon>
    </lineage>
</organism>
<dbReference type="EMBL" id="JAHHHD010000007">
    <property type="protein sequence ID" value="MBW4658842.1"/>
    <property type="molecule type" value="Genomic_DNA"/>
</dbReference>
<dbReference type="GO" id="GO:0016758">
    <property type="term" value="F:hexosyltransferase activity"/>
    <property type="evidence" value="ECO:0007669"/>
    <property type="project" value="UniProtKB-ARBA"/>
</dbReference>
<evidence type="ECO:0000313" key="3">
    <source>
        <dbReference type="Proteomes" id="UP000757435"/>
    </source>
</evidence>
<evidence type="ECO:0000313" key="2">
    <source>
        <dbReference type="EMBL" id="MBW4658842.1"/>
    </source>
</evidence>
<feature type="domain" description="Glycosyltransferase 2-like" evidence="1">
    <location>
        <begin position="5"/>
        <end position="180"/>
    </location>
</feature>
<evidence type="ECO:0000259" key="1">
    <source>
        <dbReference type="Pfam" id="PF00535"/>
    </source>
</evidence>
<dbReference type="SUPFAM" id="SSF53448">
    <property type="entry name" value="Nucleotide-diphospho-sugar transferases"/>
    <property type="match status" value="1"/>
</dbReference>
<comment type="caution">
    <text evidence="2">The sequence shown here is derived from an EMBL/GenBank/DDBJ whole genome shotgun (WGS) entry which is preliminary data.</text>
</comment>
<name>A0A951Q8T0_9CYAN</name>
<dbReference type="InterPro" id="IPR001173">
    <property type="entry name" value="Glyco_trans_2-like"/>
</dbReference>
<dbReference type="Proteomes" id="UP000757435">
    <property type="component" value="Unassembled WGS sequence"/>
</dbReference>
<dbReference type="InterPro" id="IPR029044">
    <property type="entry name" value="Nucleotide-diphossugar_trans"/>
</dbReference>
<dbReference type="PANTHER" id="PTHR22916">
    <property type="entry name" value="GLYCOSYLTRANSFERASE"/>
    <property type="match status" value="1"/>
</dbReference>
<reference evidence="2" key="1">
    <citation type="submission" date="2021-05" db="EMBL/GenBank/DDBJ databases">
        <authorList>
            <person name="Pietrasiak N."/>
            <person name="Ward R."/>
            <person name="Stajich J.E."/>
            <person name="Kurbessoian T."/>
        </authorList>
    </citation>
    <scope>NUCLEOTIDE SEQUENCE</scope>
    <source>
        <strain evidence="2">UHER 2000/2452</strain>
    </source>
</reference>
<dbReference type="AlphaFoldDB" id="A0A951Q8T0"/>
<reference evidence="2" key="2">
    <citation type="journal article" date="2022" name="Microbiol. Resour. Announc.">
        <title>Metagenome Sequencing to Explore Phylogenomics of Terrestrial Cyanobacteria.</title>
        <authorList>
            <person name="Ward R.D."/>
            <person name="Stajich J.E."/>
            <person name="Johansen J.R."/>
            <person name="Huntemann M."/>
            <person name="Clum A."/>
            <person name="Foster B."/>
            <person name="Foster B."/>
            <person name="Roux S."/>
            <person name="Palaniappan K."/>
            <person name="Varghese N."/>
            <person name="Mukherjee S."/>
            <person name="Reddy T.B.K."/>
            <person name="Daum C."/>
            <person name="Copeland A."/>
            <person name="Chen I.A."/>
            <person name="Ivanova N.N."/>
            <person name="Kyrpides N.C."/>
            <person name="Shapiro N."/>
            <person name="Eloe-Fadrosh E.A."/>
            <person name="Pietrasiak N."/>
        </authorList>
    </citation>
    <scope>NUCLEOTIDE SEQUENCE</scope>
    <source>
        <strain evidence="2">UHER 2000/2452</strain>
    </source>
</reference>
<accession>A0A951Q8T0</accession>
<proteinExistence type="predicted"/>
<dbReference type="PANTHER" id="PTHR22916:SF3">
    <property type="entry name" value="UDP-GLCNAC:BETAGAL BETA-1,3-N-ACETYLGLUCOSAMINYLTRANSFERASE-LIKE PROTEIN 1"/>
    <property type="match status" value="1"/>
</dbReference>
<protein>
    <submittedName>
        <fullName evidence="2">Glycosyltransferase</fullName>
    </submittedName>
</protein>
<dbReference type="Gene3D" id="3.90.550.10">
    <property type="entry name" value="Spore Coat Polysaccharide Biosynthesis Protein SpsA, Chain A"/>
    <property type="match status" value="1"/>
</dbReference>